<gene>
    <name evidence="1" type="ORF">RRG08_065289</name>
</gene>
<evidence type="ECO:0000313" key="1">
    <source>
        <dbReference type="EMBL" id="KAK3751518.1"/>
    </source>
</evidence>
<dbReference type="Proteomes" id="UP001283361">
    <property type="component" value="Unassembled WGS sequence"/>
</dbReference>
<proteinExistence type="predicted"/>
<reference evidence="1" key="1">
    <citation type="journal article" date="2023" name="G3 (Bethesda)">
        <title>A reference genome for the long-term kleptoplast-retaining sea slug Elysia crispata morphotype clarki.</title>
        <authorList>
            <person name="Eastman K.E."/>
            <person name="Pendleton A.L."/>
            <person name="Shaikh M.A."/>
            <person name="Suttiyut T."/>
            <person name="Ogas R."/>
            <person name="Tomko P."/>
            <person name="Gavelis G."/>
            <person name="Widhalm J.R."/>
            <person name="Wisecaver J.H."/>
        </authorList>
    </citation>
    <scope>NUCLEOTIDE SEQUENCE</scope>
    <source>
        <strain evidence="1">ECLA1</strain>
    </source>
</reference>
<dbReference type="AlphaFoldDB" id="A0AAE1D272"/>
<organism evidence="1 2">
    <name type="scientific">Elysia crispata</name>
    <name type="common">lettuce slug</name>
    <dbReference type="NCBI Taxonomy" id="231223"/>
    <lineage>
        <taxon>Eukaryota</taxon>
        <taxon>Metazoa</taxon>
        <taxon>Spiralia</taxon>
        <taxon>Lophotrochozoa</taxon>
        <taxon>Mollusca</taxon>
        <taxon>Gastropoda</taxon>
        <taxon>Heterobranchia</taxon>
        <taxon>Euthyneura</taxon>
        <taxon>Panpulmonata</taxon>
        <taxon>Sacoglossa</taxon>
        <taxon>Placobranchoidea</taxon>
        <taxon>Plakobranchidae</taxon>
        <taxon>Elysia</taxon>
    </lineage>
</organism>
<keyword evidence="2" id="KW-1185">Reference proteome</keyword>
<comment type="caution">
    <text evidence="1">The sequence shown here is derived from an EMBL/GenBank/DDBJ whole genome shotgun (WGS) entry which is preliminary data.</text>
</comment>
<dbReference type="EMBL" id="JAWDGP010005815">
    <property type="protein sequence ID" value="KAK3751518.1"/>
    <property type="molecule type" value="Genomic_DNA"/>
</dbReference>
<name>A0AAE1D272_9GAST</name>
<sequence length="82" mass="9329">MRTRGGSSGVTVVLSNVTSFTELLSAHQIWSTAKDGASYQHELVAPDHLIAIWVEDLRLIMWSNYRPRKQQKSSYNKKVLLI</sequence>
<accession>A0AAE1D272</accession>
<protein>
    <submittedName>
        <fullName evidence="1">Uncharacterized protein</fullName>
    </submittedName>
</protein>
<evidence type="ECO:0000313" key="2">
    <source>
        <dbReference type="Proteomes" id="UP001283361"/>
    </source>
</evidence>